<dbReference type="EMBL" id="AP012547">
    <property type="protein sequence ID" value="BAO27968.1"/>
    <property type="molecule type" value="Genomic_DNA"/>
</dbReference>
<dbReference type="OrthoDB" id="8525200at2"/>
<reference evidence="1 2" key="1">
    <citation type="journal article" date="2014" name="Syst. Appl. Microbiol.">
        <title>Complete genomes of freshwater sulfur oxidizers Sulfuricella denitrificans skB26 and Sulfuritalea hydrogenivorans sk43H: genetic insights into the sulfur oxidation pathway of betaproteobacteria.</title>
        <authorList>
            <person name="Watanabe T."/>
            <person name="Kojima H."/>
            <person name="Fukui M."/>
        </authorList>
    </citation>
    <scope>NUCLEOTIDE SEQUENCE [LARGE SCALE GENOMIC DNA]</scope>
    <source>
        <strain evidence="1">DSM22779</strain>
    </source>
</reference>
<keyword evidence="2" id="KW-1185">Reference proteome</keyword>
<protein>
    <recommendedName>
        <fullName evidence="3">DUF484 family protein</fullName>
    </recommendedName>
</protein>
<dbReference type="HOGENOM" id="CLU_073320_1_0_4"/>
<evidence type="ECO:0000313" key="2">
    <source>
        <dbReference type="Proteomes" id="UP000031637"/>
    </source>
</evidence>
<dbReference type="CDD" id="cd14724">
    <property type="entry name" value="ZIP_Gal4-like_1"/>
    <property type="match status" value="1"/>
</dbReference>
<dbReference type="Gene3D" id="3.30.450.40">
    <property type="match status" value="1"/>
</dbReference>
<sequence length="216" mass="23513">MKSEDVARYLHDHPEFFDQYAEMLTLVTLPDPHSGRAISITEKQLFTLRDKVRTLEAKLADLIGFGEENDSISDKVHGLAVALISAPDQAAVVRALYSHLGGAFAVPHVTLRLWGAGQGDGHEFDAVADTVKAFTSGLPRPYCGTVTGQESLAWFGDAATHLRSMTQVPLRESGGVCFGLLVMASEEPHRFYPELGTLYLERIGEMASAALLRVSN</sequence>
<dbReference type="RefSeq" id="WP_041096320.1">
    <property type="nucleotide sequence ID" value="NZ_AP012547.1"/>
</dbReference>
<dbReference type="Proteomes" id="UP000031637">
    <property type="component" value="Chromosome"/>
</dbReference>
<name>W0SE02_9PROT</name>
<dbReference type="PANTHER" id="PTHR38765">
    <property type="entry name" value="DUF484 DOMAIN-CONTAINING PROTEIN"/>
    <property type="match status" value="1"/>
</dbReference>
<dbReference type="AlphaFoldDB" id="W0SE02"/>
<dbReference type="KEGG" id="shd:SUTH_00148"/>
<dbReference type="PANTHER" id="PTHR38765:SF1">
    <property type="entry name" value="DUF484 DOMAIN-CONTAINING PROTEIN"/>
    <property type="match status" value="1"/>
</dbReference>
<dbReference type="SUPFAM" id="SSF55781">
    <property type="entry name" value="GAF domain-like"/>
    <property type="match status" value="1"/>
</dbReference>
<evidence type="ECO:0008006" key="3">
    <source>
        <dbReference type="Google" id="ProtNLM"/>
    </source>
</evidence>
<dbReference type="Pfam" id="PF04340">
    <property type="entry name" value="DUF484"/>
    <property type="match status" value="1"/>
</dbReference>
<dbReference type="InterPro" id="IPR007435">
    <property type="entry name" value="DUF484"/>
</dbReference>
<accession>W0SE02</accession>
<dbReference type="InterPro" id="IPR029016">
    <property type="entry name" value="GAF-like_dom_sf"/>
</dbReference>
<proteinExistence type="predicted"/>
<gene>
    <name evidence="1" type="ORF">SUTH_00148</name>
</gene>
<organism evidence="1 2">
    <name type="scientific">Sulfuritalea hydrogenivorans sk43H</name>
    <dbReference type="NCBI Taxonomy" id="1223802"/>
    <lineage>
        <taxon>Bacteria</taxon>
        <taxon>Pseudomonadati</taxon>
        <taxon>Pseudomonadota</taxon>
        <taxon>Betaproteobacteria</taxon>
        <taxon>Nitrosomonadales</taxon>
        <taxon>Sterolibacteriaceae</taxon>
        <taxon>Sulfuritalea</taxon>
    </lineage>
</organism>
<dbReference type="STRING" id="1223802.SUTH_00148"/>
<evidence type="ECO:0000313" key="1">
    <source>
        <dbReference type="EMBL" id="BAO27968.1"/>
    </source>
</evidence>